<gene>
    <name evidence="1" type="ORF">ABDJ40_21630</name>
</gene>
<keyword evidence="2" id="KW-1185">Reference proteome</keyword>
<organism evidence="1 2">
    <name type="scientific">Roseateles flavus</name>
    <dbReference type="NCBI Taxonomy" id="3149041"/>
    <lineage>
        <taxon>Bacteria</taxon>
        <taxon>Pseudomonadati</taxon>
        <taxon>Pseudomonadota</taxon>
        <taxon>Betaproteobacteria</taxon>
        <taxon>Burkholderiales</taxon>
        <taxon>Sphaerotilaceae</taxon>
        <taxon>Roseateles</taxon>
    </lineage>
</organism>
<reference evidence="1 2" key="1">
    <citation type="submission" date="2024-05" db="EMBL/GenBank/DDBJ databases">
        <title>Roseateles sp. 2.12 16S ribosomal RNA gene Genome sequencing and assembly.</title>
        <authorList>
            <person name="Woo H."/>
        </authorList>
    </citation>
    <scope>NUCLEOTIDE SEQUENCE [LARGE SCALE GENOMIC DNA]</scope>
    <source>
        <strain evidence="1 2">2.12</strain>
    </source>
</reference>
<dbReference type="RefSeq" id="WP_347612787.1">
    <property type="nucleotide sequence ID" value="NZ_JBDPZC010000013.1"/>
</dbReference>
<evidence type="ECO:0008006" key="3">
    <source>
        <dbReference type="Google" id="ProtNLM"/>
    </source>
</evidence>
<dbReference type="Proteomes" id="UP001462640">
    <property type="component" value="Unassembled WGS sequence"/>
</dbReference>
<evidence type="ECO:0000313" key="2">
    <source>
        <dbReference type="Proteomes" id="UP001462640"/>
    </source>
</evidence>
<accession>A0ABV0GK06</accession>
<sequence>MKPSPASALLAGPLSLEVPAFLLSSLGEWLARHALRLQAAAGDPGLVLQAGTELEQLGLEMQALVHALRGTRPAAAEPVDLQAAAAQALQQWRPAWQKAGLQAELQAGPALVQSLDAGLLQHALDLMLGHALSGGRDVRLSVAALDESRQVLRLSGVGQAASEDELHWQLLRLLARARGWALERREGQHAGTVDLTLHLGHLAAEPESVEDERLPRRRLDLALRVLVLDPHEPSRVESARLLGQAGLACDCLANLDQARELLAAADPGWNALVSGIPADASGMADFAASLRERYGLRRWIELVDEEFRFDIGVPDGSRPARLGRQDLKNTLLAALAA</sequence>
<name>A0ABV0GK06_9BURK</name>
<dbReference type="EMBL" id="JBDPZC010000013">
    <property type="protein sequence ID" value="MEO3715380.1"/>
    <property type="molecule type" value="Genomic_DNA"/>
</dbReference>
<evidence type="ECO:0000313" key="1">
    <source>
        <dbReference type="EMBL" id="MEO3715380.1"/>
    </source>
</evidence>
<proteinExistence type="predicted"/>
<protein>
    <recommendedName>
        <fullName evidence="3">Response regulator receiver protein</fullName>
    </recommendedName>
</protein>
<comment type="caution">
    <text evidence="1">The sequence shown here is derived from an EMBL/GenBank/DDBJ whole genome shotgun (WGS) entry which is preliminary data.</text>
</comment>